<evidence type="ECO:0000256" key="4">
    <source>
        <dbReference type="PROSITE-ProRule" id="PRU00267"/>
    </source>
</evidence>
<sequence length="441" mass="49814">MELSKLPLFGSQLIDSSSKTPYSDATQTKKHSPGHIKRPMNPFMVWSQIERRKICEVTPDMHNAVISKSLGARWKALTEDEKQPYIEEAERLRKLHLQEYPDYKYRPKKKQNLTTTTTTNTSKPVTSSSSSSSSSSSAKSEMNVSLSNSSNNNNNNRNHSRKRPNQKRLKIDRNGKRFRQRVTTENSLSIDASDSDHKMSSDTHTPRSHCYSLSAASDILPNSPESATLYDVFADQTNAKIEFYETDDIFNSTTDLHELGSDENSRNFCSTSNMYFDDNDNTACNQNALQYSNIISNASIILANSNDLNLNDHSLNFINIDSSFNYTPSSSSSDNMKLTPIEELPMIYCNNNNNNSSSMIDEKFATHKIDHNYESIDINCMNNNDIVIAQFDSNKTLADCDQLENCDIGPIDFDINSSHLEFFSDSDLLSDYGISSQNFLI</sequence>
<dbReference type="SMART" id="SM00398">
    <property type="entry name" value="HMG"/>
    <property type="match status" value="1"/>
</dbReference>
<dbReference type="InterPro" id="IPR036910">
    <property type="entry name" value="HMG_box_dom_sf"/>
</dbReference>
<dbReference type="GO" id="GO:0000978">
    <property type="term" value="F:RNA polymerase II cis-regulatory region sequence-specific DNA binding"/>
    <property type="evidence" value="ECO:0007669"/>
    <property type="project" value="TreeGrafter"/>
</dbReference>
<comment type="subcellular location">
    <subcellularLocation>
        <location evidence="1">Nucleus</location>
    </subcellularLocation>
</comment>
<dbReference type="SUPFAM" id="SSF47095">
    <property type="entry name" value="HMG-box"/>
    <property type="match status" value="1"/>
</dbReference>
<dbReference type="GO" id="GO:0005634">
    <property type="term" value="C:nucleus"/>
    <property type="evidence" value="ECO:0007669"/>
    <property type="project" value="UniProtKB-SubCell"/>
</dbReference>
<name>A0A9J6BYC1_POLVA</name>
<feature type="compositionally biased region" description="Polar residues" evidence="5">
    <location>
        <begin position="17"/>
        <end position="26"/>
    </location>
</feature>
<dbReference type="EMBL" id="JADBJN010000002">
    <property type="protein sequence ID" value="KAG5674547.1"/>
    <property type="molecule type" value="Genomic_DNA"/>
</dbReference>
<keyword evidence="8" id="KW-1185">Reference proteome</keyword>
<dbReference type="InterPro" id="IPR009071">
    <property type="entry name" value="HMG_box_dom"/>
</dbReference>
<evidence type="ECO:0000256" key="3">
    <source>
        <dbReference type="ARBA" id="ARBA00023242"/>
    </source>
</evidence>
<dbReference type="CDD" id="cd22029">
    <property type="entry name" value="HMG-box_SoxC"/>
    <property type="match status" value="1"/>
</dbReference>
<dbReference type="Pfam" id="PF00505">
    <property type="entry name" value="HMG_box"/>
    <property type="match status" value="1"/>
</dbReference>
<evidence type="ECO:0000256" key="1">
    <source>
        <dbReference type="ARBA" id="ARBA00004123"/>
    </source>
</evidence>
<feature type="DNA-binding region" description="HMG box" evidence="4">
    <location>
        <begin position="36"/>
        <end position="104"/>
    </location>
</feature>
<dbReference type="GO" id="GO:0001228">
    <property type="term" value="F:DNA-binding transcription activator activity, RNA polymerase II-specific"/>
    <property type="evidence" value="ECO:0007669"/>
    <property type="project" value="TreeGrafter"/>
</dbReference>
<organism evidence="7 8">
    <name type="scientific">Polypedilum vanderplanki</name>
    <name type="common">Sleeping chironomid midge</name>
    <dbReference type="NCBI Taxonomy" id="319348"/>
    <lineage>
        <taxon>Eukaryota</taxon>
        <taxon>Metazoa</taxon>
        <taxon>Ecdysozoa</taxon>
        <taxon>Arthropoda</taxon>
        <taxon>Hexapoda</taxon>
        <taxon>Insecta</taxon>
        <taxon>Pterygota</taxon>
        <taxon>Neoptera</taxon>
        <taxon>Endopterygota</taxon>
        <taxon>Diptera</taxon>
        <taxon>Nematocera</taxon>
        <taxon>Chironomoidea</taxon>
        <taxon>Chironomidae</taxon>
        <taxon>Chironominae</taxon>
        <taxon>Polypedilum</taxon>
        <taxon>Polypedilum</taxon>
    </lineage>
</organism>
<dbReference type="OrthoDB" id="6247875at2759"/>
<keyword evidence="2 4" id="KW-0238">DNA-binding</keyword>
<comment type="caution">
    <text evidence="7">The sequence shown here is derived from an EMBL/GenBank/DDBJ whole genome shotgun (WGS) entry which is preliminary data.</text>
</comment>
<keyword evidence="3 4" id="KW-0539">Nucleus</keyword>
<dbReference type="PANTHER" id="PTHR10270">
    <property type="entry name" value="SOX TRANSCRIPTION FACTOR"/>
    <property type="match status" value="1"/>
</dbReference>
<dbReference type="Proteomes" id="UP001107558">
    <property type="component" value="Chromosome 2"/>
</dbReference>
<feature type="domain" description="HMG box" evidence="6">
    <location>
        <begin position="36"/>
        <end position="104"/>
    </location>
</feature>
<reference evidence="7" key="1">
    <citation type="submission" date="2021-03" db="EMBL/GenBank/DDBJ databases">
        <title>Chromosome level genome of the anhydrobiotic midge Polypedilum vanderplanki.</title>
        <authorList>
            <person name="Yoshida Y."/>
            <person name="Kikawada T."/>
            <person name="Gusev O."/>
        </authorList>
    </citation>
    <scope>NUCLEOTIDE SEQUENCE</scope>
    <source>
        <strain evidence="7">NIAS01</strain>
        <tissue evidence="7">Whole body or cell culture</tissue>
    </source>
</reference>
<dbReference type="PROSITE" id="PS50118">
    <property type="entry name" value="HMG_BOX_2"/>
    <property type="match status" value="1"/>
</dbReference>
<feature type="compositionally biased region" description="Low complexity" evidence="5">
    <location>
        <begin position="114"/>
        <end position="157"/>
    </location>
</feature>
<dbReference type="GO" id="GO:0000122">
    <property type="term" value="P:negative regulation of transcription by RNA polymerase II"/>
    <property type="evidence" value="ECO:0007669"/>
    <property type="project" value="TreeGrafter"/>
</dbReference>
<evidence type="ECO:0000259" key="6">
    <source>
        <dbReference type="PROSITE" id="PS50118"/>
    </source>
</evidence>
<gene>
    <name evidence="7" type="ORF">PVAND_004506</name>
</gene>
<dbReference type="PANTHER" id="PTHR10270:SF323">
    <property type="entry name" value="TRANSCRIPTION FACTOR SOX-14-RELATED"/>
    <property type="match status" value="1"/>
</dbReference>
<dbReference type="Gene3D" id="1.10.30.10">
    <property type="entry name" value="High mobility group box domain"/>
    <property type="match status" value="1"/>
</dbReference>
<dbReference type="GO" id="GO:0007420">
    <property type="term" value="P:brain development"/>
    <property type="evidence" value="ECO:0007669"/>
    <property type="project" value="TreeGrafter"/>
</dbReference>
<protein>
    <recommendedName>
        <fullName evidence="6">HMG box domain-containing protein</fullName>
    </recommendedName>
</protein>
<dbReference type="GO" id="GO:0030182">
    <property type="term" value="P:neuron differentiation"/>
    <property type="evidence" value="ECO:0007669"/>
    <property type="project" value="TreeGrafter"/>
</dbReference>
<feature type="compositionally biased region" description="Basic and acidic residues" evidence="5">
    <location>
        <begin position="194"/>
        <end position="205"/>
    </location>
</feature>
<feature type="compositionally biased region" description="Basic residues" evidence="5">
    <location>
        <begin position="158"/>
        <end position="168"/>
    </location>
</feature>
<feature type="compositionally biased region" description="Polar residues" evidence="5">
    <location>
        <begin position="181"/>
        <end position="192"/>
    </location>
</feature>
<dbReference type="FunFam" id="1.10.30.10:FF:000007">
    <property type="entry name" value="Transcription factor SOX"/>
    <property type="match status" value="1"/>
</dbReference>
<dbReference type="AlphaFoldDB" id="A0A9J6BYC1"/>
<evidence type="ECO:0000256" key="2">
    <source>
        <dbReference type="ARBA" id="ARBA00023125"/>
    </source>
</evidence>
<feature type="region of interest" description="Disordered" evidence="5">
    <location>
        <begin position="103"/>
        <end position="208"/>
    </location>
</feature>
<evidence type="ECO:0000256" key="5">
    <source>
        <dbReference type="SAM" id="MobiDB-lite"/>
    </source>
</evidence>
<dbReference type="InterPro" id="IPR050140">
    <property type="entry name" value="SRY-related_HMG-box_TF-like"/>
</dbReference>
<accession>A0A9J6BYC1</accession>
<evidence type="ECO:0000313" key="7">
    <source>
        <dbReference type="EMBL" id="KAG5674547.1"/>
    </source>
</evidence>
<proteinExistence type="predicted"/>
<evidence type="ECO:0000313" key="8">
    <source>
        <dbReference type="Proteomes" id="UP001107558"/>
    </source>
</evidence>
<feature type="region of interest" description="Disordered" evidence="5">
    <location>
        <begin position="17"/>
        <end position="39"/>
    </location>
</feature>
<feature type="compositionally biased region" description="Basic residues" evidence="5">
    <location>
        <begin position="28"/>
        <end position="38"/>
    </location>
</feature>